<dbReference type="Proteomes" id="UP001461341">
    <property type="component" value="Chromosome"/>
</dbReference>
<organism evidence="3 4">
    <name type="scientific">Thermatribacter velox</name>
    <dbReference type="NCBI Taxonomy" id="3039681"/>
    <lineage>
        <taxon>Bacteria</taxon>
        <taxon>Pseudomonadati</taxon>
        <taxon>Atribacterota</taxon>
        <taxon>Atribacteria</taxon>
        <taxon>Atribacterales</taxon>
        <taxon>Thermatribacteraceae</taxon>
        <taxon>Thermatribacter</taxon>
    </lineage>
</organism>
<dbReference type="PANTHER" id="PTHR38032">
    <property type="entry name" value="POLYMERASE-RELATED"/>
    <property type="match status" value="1"/>
</dbReference>
<evidence type="ECO:0000259" key="2">
    <source>
        <dbReference type="Pfam" id="PF20250"/>
    </source>
</evidence>
<dbReference type="Pfam" id="PF03961">
    <property type="entry name" value="FapA"/>
    <property type="match status" value="1"/>
</dbReference>
<dbReference type="RefSeq" id="WP_369018066.1">
    <property type="nucleotide sequence ID" value="NZ_CP121689.1"/>
</dbReference>
<dbReference type="Pfam" id="PF20250">
    <property type="entry name" value="FapA_N"/>
    <property type="match status" value="1"/>
</dbReference>
<dbReference type="PANTHER" id="PTHR38032:SF1">
    <property type="entry name" value="RNA-BINDING PROTEIN KHPB N-TERMINAL DOMAIN-CONTAINING PROTEIN"/>
    <property type="match status" value="1"/>
</dbReference>
<evidence type="ECO:0000313" key="4">
    <source>
        <dbReference type="Proteomes" id="UP001461341"/>
    </source>
</evidence>
<protein>
    <submittedName>
        <fullName evidence="3">FapA family protein</fullName>
    </submittedName>
</protein>
<feature type="coiled-coil region" evidence="1">
    <location>
        <begin position="343"/>
        <end position="426"/>
    </location>
</feature>
<dbReference type="InterPro" id="IPR046866">
    <property type="entry name" value="FapA_N"/>
</dbReference>
<sequence>MGEQKRKLDVLEEEGRIQLLIPQDRMRAELIVRKPLSEEEISNFESVGEFLSRKGIVSGLKEEVLQDSSDILKKPGSYLLAQGRLPVRGKDGWVKLFFEEEVTKEIISEEDRINLFGVTRVPEVRPGDLLAEIMPPEEGEPGEDIFGNPVPPLRGREARIAAGKNARFSEDGKQVFATIAGRPQLLGNRITVHPVFEVRGDVDAQTGSVSFVGSVVVRGDVRSGFSVDAEGDIEVWGVVEAASLRAGGHIHIRKSFVGSGAGVAQAAGNVRVRMLESATIIAGGDVFIEEAALHSNVSCGGNLIVDGKKGLLVGGQVRAGGWLWAKVIGSPMGTKTFIEVGASPELREEYRKTREELERIQCELSQTEKALTLLLRKKAQRKVLDDRFTEMFTKLQVTHGLLSKKREFLQKRLNEIEDELSRRESKVLVEEKVYPQVRITIGNFTYVVREEIPYASFEVKGGEIVLGSFERPKVRLNG</sequence>
<name>A0ABZ2YC85_9BACT</name>
<gene>
    <name evidence="3" type="ORF">QBE54_10070</name>
</gene>
<feature type="domain" description="Flagellar Assembly Protein A N-terminal region" evidence="2">
    <location>
        <begin position="17"/>
        <end position="185"/>
    </location>
</feature>
<evidence type="ECO:0000256" key="1">
    <source>
        <dbReference type="SAM" id="Coils"/>
    </source>
</evidence>
<evidence type="ECO:0000313" key="3">
    <source>
        <dbReference type="EMBL" id="WZL75913.1"/>
    </source>
</evidence>
<keyword evidence="1" id="KW-0175">Coiled coil</keyword>
<dbReference type="InterPro" id="IPR046865">
    <property type="entry name" value="FapA_b_solenoid"/>
</dbReference>
<dbReference type="InterPro" id="IPR005646">
    <property type="entry name" value="FapA"/>
</dbReference>
<reference evidence="3 4" key="1">
    <citation type="submission" date="2023-03" db="EMBL/GenBank/DDBJ databases">
        <title>Novel Species.</title>
        <authorList>
            <person name="Ma S."/>
        </authorList>
    </citation>
    <scope>NUCLEOTIDE SEQUENCE [LARGE SCALE GENOMIC DNA]</scope>
    <source>
        <strain evidence="3 4">B11</strain>
    </source>
</reference>
<dbReference type="EMBL" id="CP121689">
    <property type="protein sequence ID" value="WZL75913.1"/>
    <property type="molecule type" value="Genomic_DNA"/>
</dbReference>
<proteinExistence type="predicted"/>
<accession>A0ABZ2YC85</accession>
<keyword evidence="4" id="KW-1185">Reference proteome</keyword>